<proteinExistence type="predicted"/>
<sequence length="107" mass="12141">MDLEIHTAGRQPEVQIVNADEPMQTQSDLFRIIQAYFSSLLFHTLASSKPSIRNLILFPNRKMPGSSVQHHGSRPQPSTPFLAEKPLNTPRICAPDPRQRSPHIDWC</sequence>
<gene>
    <name evidence="2" type="ORF">FALBO_3679</name>
</gene>
<organism evidence="2 3">
    <name type="scientific">Fusarium albosuccineum</name>
    <dbReference type="NCBI Taxonomy" id="1237068"/>
    <lineage>
        <taxon>Eukaryota</taxon>
        <taxon>Fungi</taxon>
        <taxon>Dikarya</taxon>
        <taxon>Ascomycota</taxon>
        <taxon>Pezizomycotina</taxon>
        <taxon>Sordariomycetes</taxon>
        <taxon>Hypocreomycetidae</taxon>
        <taxon>Hypocreales</taxon>
        <taxon>Nectriaceae</taxon>
        <taxon>Fusarium</taxon>
        <taxon>Fusarium decemcellulare species complex</taxon>
    </lineage>
</organism>
<keyword evidence="3" id="KW-1185">Reference proteome</keyword>
<feature type="compositionally biased region" description="Basic and acidic residues" evidence="1">
    <location>
        <begin position="97"/>
        <end position="107"/>
    </location>
</feature>
<reference evidence="2 3" key="1">
    <citation type="submission" date="2020-01" db="EMBL/GenBank/DDBJ databases">
        <title>Identification and distribution of gene clusters putatively required for synthesis of sphingolipid metabolism inhibitors in phylogenetically diverse species of the filamentous fungus Fusarium.</title>
        <authorList>
            <person name="Kim H.-S."/>
            <person name="Busman M."/>
            <person name="Brown D.W."/>
            <person name="Divon H."/>
            <person name="Uhlig S."/>
            <person name="Proctor R.H."/>
        </authorList>
    </citation>
    <scope>NUCLEOTIDE SEQUENCE [LARGE SCALE GENOMIC DNA]</scope>
    <source>
        <strain evidence="2 3">NRRL 20459</strain>
    </source>
</reference>
<feature type="region of interest" description="Disordered" evidence="1">
    <location>
        <begin position="63"/>
        <end position="107"/>
    </location>
</feature>
<evidence type="ECO:0000313" key="2">
    <source>
        <dbReference type="EMBL" id="KAF4469414.1"/>
    </source>
</evidence>
<name>A0A8H4LK92_9HYPO</name>
<protein>
    <submittedName>
        <fullName evidence="2">Uncharacterized protein</fullName>
    </submittedName>
</protein>
<evidence type="ECO:0000313" key="3">
    <source>
        <dbReference type="Proteomes" id="UP000554235"/>
    </source>
</evidence>
<evidence type="ECO:0000256" key="1">
    <source>
        <dbReference type="SAM" id="MobiDB-lite"/>
    </source>
</evidence>
<accession>A0A8H4LK92</accession>
<dbReference type="Proteomes" id="UP000554235">
    <property type="component" value="Unassembled WGS sequence"/>
</dbReference>
<dbReference type="AlphaFoldDB" id="A0A8H4LK92"/>
<dbReference type="EMBL" id="JAADYS010000478">
    <property type="protein sequence ID" value="KAF4469414.1"/>
    <property type="molecule type" value="Genomic_DNA"/>
</dbReference>
<comment type="caution">
    <text evidence="2">The sequence shown here is derived from an EMBL/GenBank/DDBJ whole genome shotgun (WGS) entry which is preliminary data.</text>
</comment>